<protein>
    <recommendedName>
        <fullName evidence="4">Gluconeogenesis factor</fullName>
    </recommendedName>
</protein>
<dbReference type="GO" id="GO:0043743">
    <property type="term" value="F:LPPG:FO 2-phospho-L-lactate transferase activity"/>
    <property type="evidence" value="ECO:0007669"/>
    <property type="project" value="InterPro"/>
</dbReference>
<evidence type="ECO:0000313" key="2">
    <source>
        <dbReference type="EMBL" id="KKP59400.1"/>
    </source>
</evidence>
<dbReference type="InterPro" id="IPR002882">
    <property type="entry name" value="CofD"/>
</dbReference>
<dbReference type="Proteomes" id="UP000034927">
    <property type="component" value="Unassembled WGS sequence"/>
</dbReference>
<sequence>MKKKVVVIGGGNGSAISIVALKQNLDLFDISAVIAMSDSGGSSGRLRQKYNILPPGDVLRAALAMSSFDYPVLKKIFYGNRFFGLDELDGHNLGNLFVLSAWQISGDFIKSLRALEQGVEAVGKVYPNFLDPSHICVELFNGDIVKTDELIDKPKYDRSLKIKKIYLDPEVTVYEEAIKVILEADYIIFGPGSLYTSVIATILPKGVKKAIDNNKKAKLIYVVGNAYHTNGETGPDDVAGCVRALENYLPRSLDLVIYSGNKLTEQQKQKYDTKGWSLLIDNGDLLGDQLLRAPYEKDNGGVCSIKLGKILKEVCK</sequence>
<proteinExistence type="predicted"/>
<dbReference type="InterPro" id="IPR010119">
    <property type="entry name" value="Gluconeogen_factor"/>
</dbReference>
<dbReference type="AlphaFoldDB" id="A0A0G0D7Y5"/>
<evidence type="ECO:0000313" key="3">
    <source>
        <dbReference type="Proteomes" id="UP000034927"/>
    </source>
</evidence>
<dbReference type="Gene3D" id="3.40.50.10680">
    <property type="entry name" value="CofD-like domains"/>
    <property type="match status" value="1"/>
</dbReference>
<keyword evidence="1" id="KW-0963">Cytoplasm</keyword>
<dbReference type="EMBL" id="LBPO01000002">
    <property type="protein sequence ID" value="KKP59400.1"/>
    <property type="molecule type" value="Genomic_DNA"/>
</dbReference>
<organism evidence="2 3">
    <name type="scientific">Candidatus Magasanikbacteria bacterium GW2011_GWC2_34_16</name>
    <dbReference type="NCBI Taxonomy" id="1619045"/>
    <lineage>
        <taxon>Bacteria</taxon>
        <taxon>Candidatus Magasanikiibacteriota</taxon>
    </lineage>
</organism>
<gene>
    <name evidence="2" type="ORF">UR53_C0002G0014</name>
</gene>
<reference evidence="2 3" key="1">
    <citation type="journal article" date="2015" name="Nature">
        <title>rRNA introns, odd ribosomes, and small enigmatic genomes across a large radiation of phyla.</title>
        <authorList>
            <person name="Brown C.T."/>
            <person name="Hug L.A."/>
            <person name="Thomas B.C."/>
            <person name="Sharon I."/>
            <person name="Castelle C.J."/>
            <person name="Singh A."/>
            <person name="Wilkins M.J."/>
            <person name="Williams K.H."/>
            <person name="Banfield J.F."/>
        </authorList>
    </citation>
    <scope>NUCLEOTIDE SEQUENCE [LARGE SCALE GENOMIC DNA]</scope>
</reference>
<dbReference type="InterPro" id="IPR038136">
    <property type="entry name" value="CofD-like_dom_sf"/>
</dbReference>
<dbReference type="CDD" id="cd07187">
    <property type="entry name" value="YvcK_like"/>
    <property type="match status" value="1"/>
</dbReference>
<evidence type="ECO:0008006" key="4">
    <source>
        <dbReference type="Google" id="ProtNLM"/>
    </source>
</evidence>
<evidence type="ECO:0000256" key="1">
    <source>
        <dbReference type="ARBA" id="ARBA00022490"/>
    </source>
</evidence>
<accession>A0A0G0D7Y5</accession>
<dbReference type="SUPFAM" id="SSF142338">
    <property type="entry name" value="CofD-like"/>
    <property type="match status" value="1"/>
</dbReference>
<dbReference type="Pfam" id="PF01933">
    <property type="entry name" value="CofD"/>
    <property type="match status" value="1"/>
</dbReference>
<dbReference type="PANTHER" id="PTHR30135">
    <property type="entry name" value="UNCHARACTERIZED PROTEIN YVCK-RELATED"/>
    <property type="match status" value="1"/>
</dbReference>
<dbReference type="NCBIfam" id="TIGR01826">
    <property type="entry name" value="CofD_related"/>
    <property type="match status" value="1"/>
</dbReference>
<comment type="caution">
    <text evidence="2">The sequence shown here is derived from an EMBL/GenBank/DDBJ whole genome shotgun (WGS) entry which is preliminary data.</text>
</comment>
<name>A0A0G0D7Y5_9BACT</name>
<dbReference type="PANTHER" id="PTHR30135:SF3">
    <property type="entry name" value="GLUCONEOGENESIS FACTOR-RELATED"/>
    <property type="match status" value="1"/>
</dbReference>
<dbReference type="PATRIC" id="fig|1619045.3.peg.179"/>